<proteinExistence type="predicted"/>
<name>A0A4V3XGS2_9APHY</name>
<sequence>MLPTQMPLRSSRSAPTFDPARPTTIGNFFDDVEELLEHCGIRDATLSKRWACRYEPSEHTDRWKSVPEYSDASKTFPEFKAAIFAQYPGADGAKKYIREDLDLFVDQWRVKGVRSERDYAELYRGYSDITSALLQDKLMGENDTAFVLFRAFTESQAATIRDQLRLKNPDKRRGYAFPLADVHSAALWLFQDERTDPALVSCPSAAVTATIPSVPSFPASTPLPDAPIDSEMVVMTREDLYAFFEALAESQV</sequence>
<comment type="caution">
    <text evidence="1">The sequence shown here is derived from an EMBL/GenBank/DDBJ whole genome shotgun (WGS) entry which is preliminary data.</text>
</comment>
<gene>
    <name evidence="1" type="ORF">EUX98_g8185</name>
</gene>
<dbReference type="EMBL" id="SGPM01000413">
    <property type="protein sequence ID" value="THH22513.1"/>
    <property type="molecule type" value="Genomic_DNA"/>
</dbReference>
<keyword evidence="2" id="KW-1185">Reference proteome</keyword>
<dbReference type="Proteomes" id="UP000308730">
    <property type="component" value="Unassembled WGS sequence"/>
</dbReference>
<reference evidence="1 2" key="1">
    <citation type="submission" date="2019-02" db="EMBL/GenBank/DDBJ databases">
        <title>Genome sequencing of the rare red list fungi Antrodiella citrinella (Flaviporus citrinellus).</title>
        <authorList>
            <person name="Buettner E."/>
            <person name="Kellner H."/>
        </authorList>
    </citation>
    <scope>NUCLEOTIDE SEQUENCE [LARGE SCALE GENOMIC DNA]</scope>
    <source>
        <strain evidence="1 2">DSM 108506</strain>
    </source>
</reference>
<evidence type="ECO:0000313" key="1">
    <source>
        <dbReference type="EMBL" id="THH22513.1"/>
    </source>
</evidence>
<organism evidence="1 2">
    <name type="scientific">Antrodiella citrinella</name>
    <dbReference type="NCBI Taxonomy" id="2447956"/>
    <lineage>
        <taxon>Eukaryota</taxon>
        <taxon>Fungi</taxon>
        <taxon>Dikarya</taxon>
        <taxon>Basidiomycota</taxon>
        <taxon>Agaricomycotina</taxon>
        <taxon>Agaricomycetes</taxon>
        <taxon>Polyporales</taxon>
        <taxon>Steccherinaceae</taxon>
        <taxon>Antrodiella</taxon>
    </lineage>
</organism>
<accession>A0A4V3XGS2</accession>
<dbReference type="OrthoDB" id="2801388at2759"/>
<evidence type="ECO:0000313" key="2">
    <source>
        <dbReference type="Proteomes" id="UP000308730"/>
    </source>
</evidence>
<protein>
    <submittedName>
        <fullName evidence="1">Uncharacterized protein</fullName>
    </submittedName>
</protein>
<dbReference type="AlphaFoldDB" id="A0A4V3XGS2"/>